<reference evidence="3" key="2">
    <citation type="submission" date="2015-01" db="EMBL/GenBank/DDBJ databases">
        <title>Evolutionary Origins and Diversification of the Mycorrhizal Mutualists.</title>
        <authorList>
            <consortium name="DOE Joint Genome Institute"/>
            <consortium name="Mycorrhizal Genomics Consortium"/>
            <person name="Kohler A."/>
            <person name="Kuo A."/>
            <person name="Nagy L.G."/>
            <person name="Floudas D."/>
            <person name="Copeland A."/>
            <person name="Barry K.W."/>
            <person name="Cichocki N."/>
            <person name="Veneault-Fourrey C."/>
            <person name="LaButti K."/>
            <person name="Lindquist E.A."/>
            <person name="Lipzen A."/>
            <person name="Lundell T."/>
            <person name="Morin E."/>
            <person name="Murat C."/>
            <person name="Riley R."/>
            <person name="Ohm R."/>
            <person name="Sun H."/>
            <person name="Tunlid A."/>
            <person name="Henrissat B."/>
            <person name="Grigoriev I.V."/>
            <person name="Hibbett D.S."/>
            <person name="Martin F."/>
        </authorList>
    </citation>
    <scope>NUCLEOTIDE SEQUENCE [LARGE SCALE GENOMIC DNA]</scope>
    <source>
        <strain evidence="3">UH-Slu-Lm8-n1</strain>
    </source>
</reference>
<organism evidence="2 3">
    <name type="scientific">Suillus luteus UH-Slu-Lm8-n1</name>
    <dbReference type="NCBI Taxonomy" id="930992"/>
    <lineage>
        <taxon>Eukaryota</taxon>
        <taxon>Fungi</taxon>
        <taxon>Dikarya</taxon>
        <taxon>Basidiomycota</taxon>
        <taxon>Agaricomycotina</taxon>
        <taxon>Agaricomycetes</taxon>
        <taxon>Agaricomycetidae</taxon>
        <taxon>Boletales</taxon>
        <taxon>Suillineae</taxon>
        <taxon>Suillaceae</taxon>
        <taxon>Suillus</taxon>
    </lineage>
</organism>
<gene>
    <name evidence="2" type="ORF">CY34DRAFT_156297</name>
</gene>
<proteinExistence type="predicted"/>
<dbReference type="AlphaFoldDB" id="A0A0D0A2M1"/>
<evidence type="ECO:0000313" key="2">
    <source>
        <dbReference type="EMBL" id="KIK32404.1"/>
    </source>
</evidence>
<dbReference type="HOGENOM" id="CLU_2122681_0_0_1"/>
<name>A0A0D0A2M1_9AGAM</name>
<dbReference type="Proteomes" id="UP000054485">
    <property type="component" value="Unassembled WGS sequence"/>
</dbReference>
<sequence length="114" mass="12217">MSPAHSDPLSTFAKRTPTPYEHTTGKSAPLLGSTCGLLRGDSMFAGNVTLVGLGSLVCCVVVTRHILPAGAHRIFGGKEFSHHAWCTNQTLYTVVNRCSPVLLVVSTCRIIRSH</sequence>
<dbReference type="EMBL" id="KN836256">
    <property type="protein sequence ID" value="KIK32404.1"/>
    <property type="molecule type" value="Genomic_DNA"/>
</dbReference>
<dbReference type="InParanoid" id="A0A0D0A2M1"/>
<feature type="region of interest" description="Disordered" evidence="1">
    <location>
        <begin position="1"/>
        <end position="25"/>
    </location>
</feature>
<keyword evidence="3" id="KW-1185">Reference proteome</keyword>
<evidence type="ECO:0000256" key="1">
    <source>
        <dbReference type="SAM" id="MobiDB-lite"/>
    </source>
</evidence>
<evidence type="ECO:0000313" key="3">
    <source>
        <dbReference type="Proteomes" id="UP000054485"/>
    </source>
</evidence>
<reference evidence="2 3" key="1">
    <citation type="submission" date="2014-04" db="EMBL/GenBank/DDBJ databases">
        <authorList>
            <consortium name="DOE Joint Genome Institute"/>
            <person name="Kuo A."/>
            <person name="Ruytinx J."/>
            <person name="Rineau F."/>
            <person name="Colpaert J."/>
            <person name="Kohler A."/>
            <person name="Nagy L.G."/>
            <person name="Floudas D."/>
            <person name="Copeland A."/>
            <person name="Barry K.W."/>
            <person name="Cichocki N."/>
            <person name="Veneault-Fourrey C."/>
            <person name="LaButti K."/>
            <person name="Lindquist E.A."/>
            <person name="Lipzen A."/>
            <person name="Lundell T."/>
            <person name="Morin E."/>
            <person name="Murat C."/>
            <person name="Sun H."/>
            <person name="Tunlid A."/>
            <person name="Henrissat B."/>
            <person name="Grigoriev I.V."/>
            <person name="Hibbett D.S."/>
            <person name="Martin F."/>
            <person name="Nordberg H.P."/>
            <person name="Cantor M.N."/>
            <person name="Hua S.X."/>
        </authorList>
    </citation>
    <scope>NUCLEOTIDE SEQUENCE [LARGE SCALE GENOMIC DNA]</scope>
    <source>
        <strain evidence="2 3">UH-Slu-Lm8-n1</strain>
    </source>
</reference>
<protein>
    <submittedName>
        <fullName evidence="2">Uncharacterized protein</fullName>
    </submittedName>
</protein>
<accession>A0A0D0A2M1</accession>